<evidence type="ECO:0000256" key="1">
    <source>
        <dbReference type="ARBA" id="ARBA00004141"/>
    </source>
</evidence>
<dbReference type="Pfam" id="PF05978">
    <property type="entry name" value="UNC-93"/>
    <property type="match status" value="1"/>
</dbReference>
<evidence type="ECO:0008006" key="9">
    <source>
        <dbReference type="Google" id="ProtNLM"/>
    </source>
</evidence>
<keyword evidence="3 6" id="KW-0812">Transmembrane</keyword>
<dbReference type="InterPro" id="IPR051951">
    <property type="entry name" value="UNC-93_regulatory"/>
</dbReference>
<dbReference type="GO" id="GO:0006937">
    <property type="term" value="P:regulation of muscle contraction"/>
    <property type="evidence" value="ECO:0007669"/>
    <property type="project" value="TreeGrafter"/>
</dbReference>
<dbReference type="AlphaFoldDB" id="A0AAD9JXY1"/>
<dbReference type="GO" id="GO:0015459">
    <property type="term" value="F:potassium channel regulator activity"/>
    <property type="evidence" value="ECO:0007669"/>
    <property type="project" value="TreeGrafter"/>
</dbReference>
<feature type="transmembrane region" description="Helical" evidence="6">
    <location>
        <begin position="88"/>
        <end position="106"/>
    </location>
</feature>
<sequence length="198" mass="22288">MGAYLVFAFTGFVMILLFLEKIGAKADSEKPCLLMVWHNVRQLTRHKQFRLLIPLLIFNGFEQGFVYSDYNKSYISCAIGIEYVGTNMITLGMTNSVFSIVIGLLSRHVPREAIVGVGSILHVGLMVFLLVWIPASNLKAVYYVISALWGFCDAIWQTQCNCEYDVTPCEKGAHVQRLQQSRALETALYKNLPVVTVK</sequence>
<keyword evidence="4 6" id="KW-1133">Transmembrane helix</keyword>
<dbReference type="GO" id="GO:0005886">
    <property type="term" value="C:plasma membrane"/>
    <property type="evidence" value="ECO:0007669"/>
    <property type="project" value="TreeGrafter"/>
</dbReference>
<evidence type="ECO:0000313" key="8">
    <source>
        <dbReference type="Proteomes" id="UP001209878"/>
    </source>
</evidence>
<feature type="transmembrane region" description="Helical" evidence="6">
    <location>
        <begin position="6"/>
        <end position="24"/>
    </location>
</feature>
<comment type="similarity">
    <text evidence="2">Belongs to the unc-93 family.</text>
</comment>
<dbReference type="GO" id="GO:0043266">
    <property type="term" value="P:regulation of potassium ion transport"/>
    <property type="evidence" value="ECO:0007669"/>
    <property type="project" value="TreeGrafter"/>
</dbReference>
<keyword evidence="8" id="KW-1185">Reference proteome</keyword>
<evidence type="ECO:0000256" key="4">
    <source>
        <dbReference type="ARBA" id="ARBA00022989"/>
    </source>
</evidence>
<comment type="caution">
    <text evidence="7">The sequence shown here is derived from an EMBL/GenBank/DDBJ whole genome shotgun (WGS) entry which is preliminary data.</text>
</comment>
<dbReference type="SUPFAM" id="SSF103473">
    <property type="entry name" value="MFS general substrate transporter"/>
    <property type="match status" value="1"/>
</dbReference>
<evidence type="ECO:0000256" key="3">
    <source>
        <dbReference type="ARBA" id="ARBA00022692"/>
    </source>
</evidence>
<reference evidence="7" key="1">
    <citation type="journal article" date="2023" name="Mol. Biol. Evol.">
        <title>Third-Generation Sequencing Reveals the Adaptive Role of the Epigenome in Three Deep-Sea Polychaetes.</title>
        <authorList>
            <person name="Perez M."/>
            <person name="Aroh O."/>
            <person name="Sun Y."/>
            <person name="Lan Y."/>
            <person name="Juniper S.K."/>
            <person name="Young C.R."/>
            <person name="Angers B."/>
            <person name="Qian P.Y."/>
        </authorList>
    </citation>
    <scope>NUCLEOTIDE SEQUENCE</scope>
    <source>
        <strain evidence="7">R07B-5</strain>
    </source>
</reference>
<evidence type="ECO:0000256" key="5">
    <source>
        <dbReference type="ARBA" id="ARBA00023136"/>
    </source>
</evidence>
<feature type="transmembrane region" description="Helical" evidence="6">
    <location>
        <begin position="113"/>
        <end position="134"/>
    </location>
</feature>
<name>A0AAD9JXY1_RIDPI</name>
<keyword evidence="5 6" id="KW-0472">Membrane</keyword>
<dbReference type="GO" id="GO:0055120">
    <property type="term" value="C:striated muscle dense body"/>
    <property type="evidence" value="ECO:0007669"/>
    <property type="project" value="TreeGrafter"/>
</dbReference>
<proteinExistence type="inferred from homology"/>
<dbReference type="InterPro" id="IPR010291">
    <property type="entry name" value="Ion_channel_UNC-93"/>
</dbReference>
<evidence type="ECO:0000256" key="2">
    <source>
        <dbReference type="ARBA" id="ARBA00009172"/>
    </source>
</evidence>
<evidence type="ECO:0000256" key="6">
    <source>
        <dbReference type="SAM" id="Phobius"/>
    </source>
</evidence>
<dbReference type="PANTHER" id="PTHR19444:SF11">
    <property type="entry name" value="UNC93-LIKE PROTEIN"/>
    <property type="match status" value="1"/>
</dbReference>
<dbReference type="Proteomes" id="UP001209878">
    <property type="component" value="Unassembled WGS sequence"/>
</dbReference>
<comment type="subcellular location">
    <subcellularLocation>
        <location evidence="1">Membrane</location>
        <topology evidence="1">Multi-pass membrane protein</topology>
    </subcellularLocation>
</comment>
<dbReference type="EMBL" id="JAODUO010001595">
    <property type="protein sequence ID" value="KAK2161236.1"/>
    <property type="molecule type" value="Genomic_DNA"/>
</dbReference>
<gene>
    <name evidence="7" type="ORF">NP493_1595g00041</name>
</gene>
<accession>A0AAD9JXY1</accession>
<evidence type="ECO:0000313" key="7">
    <source>
        <dbReference type="EMBL" id="KAK2161236.1"/>
    </source>
</evidence>
<dbReference type="Gene3D" id="1.20.1250.20">
    <property type="entry name" value="MFS general substrate transporter like domains"/>
    <property type="match status" value="1"/>
</dbReference>
<organism evidence="7 8">
    <name type="scientific">Ridgeia piscesae</name>
    <name type="common">Tubeworm</name>
    <dbReference type="NCBI Taxonomy" id="27915"/>
    <lineage>
        <taxon>Eukaryota</taxon>
        <taxon>Metazoa</taxon>
        <taxon>Spiralia</taxon>
        <taxon>Lophotrochozoa</taxon>
        <taxon>Annelida</taxon>
        <taxon>Polychaeta</taxon>
        <taxon>Sedentaria</taxon>
        <taxon>Canalipalpata</taxon>
        <taxon>Sabellida</taxon>
        <taxon>Siboglinidae</taxon>
        <taxon>Ridgeia</taxon>
    </lineage>
</organism>
<dbReference type="PANTHER" id="PTHR19444">
    <property type="entry name" value="UNC-93 RELATED"/>
    <property type="match status" value="1"/>
</dbReference>
<protein>
    <recommendedName>
        <fullName evidence="9">UNC93-like protein</fullName>
    </recommendedName>
</protein>
<dbReference type="InterPro" id="IPR036259">
    <property type="entry name" value="MFS_trans_sf"/>
</dbReference>